<evidence type="ECO:0000313" key="10">
    <source>
        <dbReference type="EMBL" id="UWZ84723.1"/>
    </source>
</evidence>
<sequence>MFSEMIAHLGFFFRGKRRAEVDEELQFHIERQIEENIAAGMSPDEARRQAGVAFGGRERAREQCREQRPSWTLELLLRDLRFSFRGLLRNLGLTSVAVLTLALAIGANTTIFSMLSQALLRALPVADPQQLVVLSFAGSIQGHVHSEGGNSPGHRHEFSYPMYRDLRDRNDVFSGLIASGMAEAGVTWNNHAEALYAEMVTGNYFNVLGVRPAAGRVFGSGDETAEGANPVAVLNFDYWRTHLGEAPVEGRTLLINGTQFTIVGVASPGFRSVVWGRTPALYVPITMQRTLLPAWKFVSDRNSYWIDLVGRLKPGVTAKQAESAVNPLFHALREQEFSALQDQTANSRKEYLDGTHLNLEDGARGFSPLRDEVTMPLMIMMGMVLLVIAMAIVNVASLLLVRAANRVREFSVRYALGATGSQIIRQLLCEGLLLGIAGAGLGLAIAPQTLRLLIRWMQGSTGDTSAFMASLDWRVFAFTALAMLAGSMIFSLAPAVQFRNPRLADSLRQQANTGLGGSLRFRRTCVALQIGFSLLLMVGAGMFVRTIQNLRSVDPGFATDHLLKFSIAPQFAGYPGSAIVPVELRILDALSSLPGIRGVAATNDNELSDEQVSGDVYVTGYSSQRDEDEFDVELPWVSTGYLQTMGIRLVAGRYFSASDTVTSQRVAVVNESFAKHYFANPQAALGRHLGRPNRATTTDAVIVGVVADVKHTSVKAQPLPTCYTLFHQATRPGGLSFYVRTWQTPESAANTIRAAVANIDSKLIVNDVGTLTQQIDENLLTERSIALLALVFGGLAALLAGIGLYGILAYSTAQRTREIGIRMALGARRGSVVALILRETLILAGCAVGATIPLALLAARAVRSQLFGVSFADPAVYLTGILTICMVAALAGFLPARRAASVDPARALRTD</sequence>
<evidence type="ECO:0000256" key="1">
    <source>
        <dbReference type="ARBA" id="ARBA00004651"/>
    </source>
</evidence>
<feature type="transmembrane region" description="Helical" evidence="7">
    <location>
        <begin position="473"/>
        <end position="493"/>
    </location>
</feature>
<feature type="transmembrane region" description="Helical" evidence="7">
    <location>
        <begin position="377"/>
        <end position="401"/>
    </location>
</feature>
<accession>A0A9J7BPM6</accession>
<dbReference type="InterPro" id="IPR047928">
    <property type="entry name" value="Perm_prefix_1"/>
</dbReference>
<protein>
    <submittedName>
        <fullName evidence="10">ABC transporter permease</fullName>
    </submittedName>
</protein>
<gene>
    <name evidence="10" type="ORF">MOP44_02020</name>
</gene>
<dbReference type="InterPro" id="IPR025857">
    <property type="entry name" value="MacB_PCD"/>
</dbReference>
<feature type="transmembrane region" description="Helical" evidence="7">
    <location>
        <begin position="87"/>
        <end position="107"/>
    </location>
</feature>
<feature type="domain" description="ABC3 transporter permease C-terminal" evidence="8">
    <location>
        <begin position="791"/>
        <end position="904"/>
    </location>
</feature>
<evidence type="ECO:0000256" key="2">
    <source>
        <dbReference type="ARBA" id="ARBA00022475"/>
    </source>
</evidence>
<keyword evidence="11" id="KW-1185">Reference proteome</keyword>
<dbReference type="PANTHER" id="PTHR30572">
    <property type="entry name" value="MEMBRANE COMPONENT OF TRANSPORTER-RELATED"/>
    <property type="match status" value="1"/>
</dbReference>
<feature type="transmembrane region" description="Helical" evidence="7">
    <location>
        <begin position="832"/>
        <end position="856"/>
    </location>
</feature>
<dbReference type="GO" id="GO:0005886">
    <property type="term" value="C:plasma membrane"/>
    <property type="evidence" value="ECO:0007669"/>
    <property type="project" value="UniProtKB-SubCell"/>
</dbReference>
<evidence type="ECO:0000256" key="5">
    <source>
        <dbReference type="ARBA" id="ARBA00023136"/>
    </source>
</evidence>
<organism evidence="10 11">
    <name type="scientific">Occallatibacter riparius</name>
    <dbReference type="NCBI Taxonomy" id="1002689"/>
    <lineage>
        <taxon>Bacteria</taxon>
        <taxon>Pseudomonadati</taxon>
        <taxon>Acidobacteriota</taxon>
        <taxon>Terriglobia</taxon>
        <taxon>Terriglobales</taxon>
        <taxon>Acidobacteriaceae</taxon>
        <taxon>Occallatibacter</taxon>
    </lineage>
</organism>
<evidence type="ECO:0000256" key="3">
    <source>
        <dbReference type="ARBA" id="ARBA00022692"/>
    </source>
</evidence>
<evidence type="ECO:0000256" key="4">
    <source>
        <dbReference type="ARBA" id="ARBA00022989"/>
    </source>
</evidence>
<feature type="domain" description="MacB-like periplasmic core" evidence="9">
    <location>
        <begin position="94"/>
        <end position="326"/>
    </location>
</feature>
<dbReference type="InterPro" id="IPR050250">
    <property type="entry name" value="Macrolide_Exporter_MacB"/>
</dbReference>
<dbReference type="RefSeq" id="WP_260794229.1">
    <property type="nucleotide sequence ID" value="NZ_CP093313.1"/>
</dbReference>
<comment type="subcellular location">
    <subcellularLocation>
        <location evidence="1">Cell membrane</location>
        <topology evidence="1">Multi-pass membrane protein</topology>
    </subcellularLocation>
</comment>
<dbReference type="Pfam" id="PF02687">
    <property type="entry name" value="FtsX"/>
    <property type="match status" value="2"/>
</dbReference>
<feature type="transmembrane region" description="Helical" evidence="7">
    <location>
        <begin position="525"/>
        <end position="544"/>
    </location>
</feature>
<evidence type="ECO:0000259" key="8">
    <source>
        <dbReference type="Pfam" id="PF02687"/>
    </source>
</evidence>
<keyword evidence="3 7" id="KW-0812">Transmembrane</keyword>
<keyword evidence="4 7" id="KW-1133">Transmembrane helix</keyword>
<dbReference type="KEGG" id="orp:MOP44_02020"/>
<feature type="domain" description="MacB-like periplasmic core" evidence="9">
    <location>
        <begin position="560"/>
        <end position="712"/>
    </location>
</feature>
<feature type="transmembrane region" description="Helical" evidence="7">
    <location>
        <begin position="876"/>
        <end position="896"/>
    </location>
</feature>
<feature type="transmembrane region" description="Helical" evidence="7">
    <location>
        <begin position="785"/>
        <end position="811"/>
    </location>
</feature>
<dbReference type="EMBL" id="CP093313">
    <property type="protein sequence ID" value="UWZ84723.1"/>
    <property type="molecule type" value="Genomic_DNA"/>
</dbReference>
<evidence type="ECO:0000313" key="11">
    <source>
        <dbReference type="Proteomes" id="UP001059380"/>
    </source>
</evidence>
<name>A0A9J7BPM6_9BACT</name>
<keyword evidence="5 7" id="KW-0472">Membrane</keyword>
<evidence type="ECO:0000259" key="9">
    <source>
        <dbReference type="Pfam" id="PF12704"/>
    </source>
</evidence>
<dbReference type="Proteomes" id="UP001059380">
    <property type="component" value="Chromosome"/>
</dbReference>
<dbReference type="NCBIfam" id="TIGR03434">
    <property type="entry name" value="ADOP"/>
    <property type="match status" value="1"/>
</dbReference>
<feature type="transmembrane region" description="Helical" evidence="7">
    <location>
        <begin position="432"/>
        <end position="453"/>
    </location>
</feature>
<dbReference type="NCBIfam" id="NF038403">
    <property type="entry name" value="perm_prefix_1"/>
    <property type="match status" value="1"/>
</dbReference>
<feature type="domain" description="ABC3 transporter permease C-terminal" evidence="8">
    <location>
        <begin position="383"/>
        <end position="500"/>
    </location>
</feature>
<comment type="similarity">
    <text evidence="6">Belongs to the ABC-4 integral membrane protein family.</text>
</comment>
<dbReference type="GO" id="GO:0022857">
    <property type="term" value="F:transmembrane transporter activity"/>
    <property type="evidence" value="ECO:0007669"/>
    <property type="project" value="TreeGrafter"/>
</dbReference>
<dbReference type="AlphaFoldDB" id="A0A9J7BPM6"/>
<evidence type="ECO:0000256" key="6">
    <source>
        <dbReference type="ARBA" id="ARBA00038076"/>
    </source>
</evidence>
<dbReference type="InterPro" id="IPR003838">
    <property type="entry name" value="ABC3_permease_C"/>
</dbReference>
<dbReference type="InterPro" id="IPR017800">
    <property type="entry name" value="ADOP"/>
</dbReference>
<proteinExistence type="inferred from homology"/>
<keyword evidence="2" id="KW-1003">Cell membrane</keyword>
<dbReference type="PANTHER" id="PTHR30572:SF4">
    <property type="entry name" value="ABC TRANSPORTER PERMEASE YTRF"/>
    <property type="match status" value="1"/>
</dbReference>
<evidence type="ECO:0000256" key="7">
    <source>
        <dbReference type="SAM" id="Phobius"/>
    </source>
</evidence>
<dbReference type="Pfam" id="PF12704">
    <property type="entry name" value="MacB_PCD"/>
    <property type="match status" value="2"/>
</dbReference>
<reference evidence="10" key="1">
    <citation type="submission" date="2021-04" db="EMBL/GenBank/DDBJ databases">
        <title>Phylogenetic analysis of Acidobacteriaceae.</title>
        <authorList>
            <person name="Qiu L."/>
            <person name="Zhang Q."/>
        </authorList>
    </citation>
    <scope>NUCLEOTIDE SEQUENCE</scope>
    <source>
        <strain evidence="10">DSM 25168</strain>
    </source>
</reference>